<accession>A0A1H5QDI4</accession>
<organism evidence="3 4">
    <name type="scientific">Amycolatopsis pretoriensis</name>
    <dbReference type="NCBI Taxonomy" id="218821"/>
    <lineage>
        <taxon>Bacteria</taxon>
        <taxon>Bacillati</taxon>
        <taxon>Actinomycetota</taxon>
        <taxon>Actinomycetes</taxon>
        <taxon>Pseudonocardiales</taxon>
        <taxon>Pseudonocardiaceae</taxon>
        <taxon>Amycolatopsis</taxon>
    </lineage>
</organism>
<dbReference type="Proteomes" id="UP000198878">
    <property type="component" value="Unassembled WGS sequence"/>
</dbReference>
<dbReference type="NCBIfam" id="TIGR00236">
    <property type="entry name" value="wecB"/>
    <property type="match status" value="1"/>
</dbReference>
<gene>
    <name evidence="3" type="ORF">SAMN05421837_102579</name>
</gene>
<feature type="domain" description="UDP-N-acetylglucosamine 2-epimerase" evidence="2">
    <location>
        <begin position="48"/>
        <end position="376"/>
    </location>
</feature>
<dbReference type="CDD" id="cd03786">
    <property type="entry name" value="GTB_UDP-GlcNAc_2-Epimerase"/>
    <property type="match status" value="1"/>
</dbReference>
<reference evidence="4" key="1">
    <citation type="submission" date="2016-10" db="EMBL/GenBank/DDBJ databases">
        <authorList>
            <person name="Varghese N."/>
            <person name="Submissions S."/>
        </authorList>
    </citation>
    <scope>NUCLEOTIDE SEQUENCE [LARGE SCALE GENOMIC DNA]</scope>
    <source>
        <strain evidence="4">DSM 44654</strain>
    </source>
</reference>
<dbReference type="GO" id="GO:0016853">
    <property type="term" value="F:isomerase activity"/>
    <property type="evidence" value="ECO:0007669"/>
    <property type="project" value="UniProtKB-KW"/>
</dbReference>
<dbReference type="OrthoDB" id="9803238at2"/>
<keyword evidence="1" id="KW-0413">Isomerase</keyword>
<dbReference type="Gene3D" id="3.40.50.2000">
    <property type="entry name" value="Glycogen Phosphorylase B"/>
    <property type="match status" value="2"/>
</dbReference>
<protein>
    <submittedName>
        <fullName evidence="3">UDP-N-acetylglucosamine 2-epimerase (Non-hydrolysing)</fullName>
    </submittedName>
</protein>
<keyword evidence="4" id="KW-1185">Reference proteome</keyword>
<name>A0A1H5QDI4_9PSEU</name>
<proteinExistence type="inferred from homology"/>
<dbReference type="Pfam" id="PF02350">
    <property type="entry name" value="Epimerase_2"/>
    <property type="match status" value="1"/>
</dbReference>
<comment type="similarity">
    <text evidence="1">Belongs to the UDP-N-acetylglucosamine 2-epimerase family.</text>
</comment>
<dbReference type="AlphaFoldDB" id="A0A1H5QDI4"/>
<evidence type="ECO:0000259" key="2">
    <source>
        <dbReference type="Pfam" id="PF02350"/>
    </source>
</evidence>
<evidence type="ECO:0000313" key="4">
    <source>
        <dbReference type="Proteomes" id="UP000198878"/>
    </source>
</evidence>
<dbReference type="InterPro" id="IPR003331">
    <property type="entry name" value="UDP_GlcNAc_Epimerase_2_dom"/>
</dbReference>
<dbReference type="PANTHER" id="PTHR43174:SF1">
    <property type="entry name" value="UDP-N-ACETYLGLUCOSAMINE 2-EPIMERASE"/>
    <property type="match status" value="1"/>
</dbReference>
<dbReference type="PANTHER" id="PTHR43174">
    <property type="entry name" value="UDP-N-ACETYLGLUCOSAMINE 2-EPIMERASE"/>
    <property type="match status" value="1"/>
</dbReference>
<dbReference type="RefSeq" id="WP_086675728.1">
    <property type="nucleotide sequence ID" value="NZ_FNUJ01000002.1"/>
</dbReference>
<dbReference type="InterPro" id="IPR029767">
    <property type="entry name" value="WecB-like"/>
</dbReference>
<dbReference type="EMBL" id="FNUJ01000002">
    <property type="protein sequence ID" value="SEF24126.1"/>
    <property type="molecule type" value="Genomic_DNA"/>
</dbReference>
<dbReference type="SUPFAM" id="SSF53756">
    <property type="entry name" value="UDP-Glycosyltransferase/glycogen phosphorylase"/>
    <property type="match status" value="1"/>
</dbReference>
<dbReference type="STRING" id="218821.SAMN05421837_102579"/>
<sequence length="390" mass="41158">MPTTADFRATAESSPEVVLAAVGGATLVCGTRPELIKLAPLMRLFGDECSIVYTGQHYDGPLYSRIRADLPPSDRFLELGVGGGRRGDQLGRTISAVDEVLATHPGRVVLVQGDTTSALAGALAANAHGLPLVHVEAGLRSHDRAMPEEHNRVLIDHLADLCCAPTELNRSNLLAENVPAERIAVTGNTVVEALETALPPAGDRADVLAAHGLTRDRYVLATVHRPENVDDRARLAVVLGELGRLPVPVVFPLHPRTAKSIDRFGLRGLLAPLVVLEPQAYPAFLALAAEAAVLVSDSGGIQEEASVLKRPVVVVRRSTERPEIAGTFGVRVPAGPRIGEETARWLDDVAGHRERLRCLPSPYGDGSASARIVAALGSALVHRAGSAIAG</sequence>
<evidence type="ECO:0000256" key="1">
    <source>
        <dbReference type="RuleBase" id="RU003513"/>
    </source>
</evidence>
<evidence type="ECO:0000313" key="3">
    <source>
        <dbReference type="EMBL" id="SEF24126.1"/>
    </source>
</evidence>